<dbReference type="Proteomes" id="UP000481153">
    <property type="component" value="Unassembled WGS sequence"/>
</dbReference>
<dbReference type="AlphaFoldDB" id="A0A6G0W5T3"/>
<keyword evidence="1" id="KW-0472">Membrane</keyword>
<name>A0A6G0W5T3_9STRA</name>
<organism evidence="2 3">
    <name type="scientific">Aphanomyces euteiches</name>
    <dbReference type="NCBI Taxonomy" id="100861"/>
    <lineage>
        <taxon>Eukaryota</taxon>
        <taxon>Sar</taxon>
        <taxon>Stramenopiles</taxon>
        <taxon>Oomycota</taxon>
        <taxon>Saprolegniomycetes</taxon>
        <taxon>Saprolegniales</taxon>
        <taxon>Verrucalvaceae</taxon>
        <taxon>Aphanomyces</taxon>
    </lineage>
</organism>
<keyword evidence="1" id="KW-0812">Transmembrane</keyword>
<reference evidence="2 3" key="1">
    <citation type="submission" date="2019-07" db="EMBL/GenBank/DDBJ databases">
        <title>Genomics analysis of Aphanomyces spp. identifies a new class of oomycete effector associated with host adaptation.</title>
        <authorList>
            <person name="Gaulin E."/>
        </authorList>
    </citation>
    <scope>NUCLEOTIDE SEQUENCE [LARGE SCALE GENOMIC DNA]</scope>
    <source>
        <strain evidence="2 3">ATCC 201684</strain>
    </source>
</reference>
<sequence length="145" mass="16609">MELLAAVFTDDRRRGLYSLRDRETLPEQTTLYDRVHFTVCLCGSLTILYVCWRIVRYMATPFDSELKAMAYTPQTTAGPSWATIVFDWISANLGLHSTGAFGPAYYRRRAKSRASSLLPIPEDVAMVDLEMNDTRQKASHEWSDY</sequence>
<dbReference type="EMBL" id="VJMJ01000335">
    <property type="protein sequence ID" value="KAF0722425.1"/>
    <property type="molecule type" value="Genomic_DNA"/>
</dbReference>
<evidence type="ECO:0000313" key="3">
    <source>
        <dbReference type="Proteomes" id="UP000481153"/>
    </source>
</evidence>
<protein>
    <submittedName>
        <fullName evidence="2">Uncharacterized protein</fullName>
    </submittedName>
</protein>
<evidence type="ECO:0000256" key="1">
    <source>
        <dbReference type="SAM" id="Phobius"/>
    </source>
</evidence>
<feature type="transmembrane region" description="Helical" evidence="1">
    <location>
        <begin position="35"/>
        <end position="55"/>
    </location>
</feature>
<accession>A0A6G0W5T3</accession>
<evidence type="ECO:0000313" key="2">
    <source>
        <dbReference type="EMBL" id="KAF0722425.1"/>
    </source>
</evidence>
<keyword evidence="1" id="KW-1133">Transmembrane helix</keyword>
<dbReference type="VEuPathDB" id="FungiDB:AeMF1_014917"/>
<keyword evidence="3" id="KW-1185">Reference proteome</keyword>
<gene>
    <name evidence="2" type="ORF">Ae201684_018428</name>
</gene>
<comment type="caution">
    <text evidence="2">The sequence shown here is derived from an EMBL/GenBank/DDBJ whole genome shotgun (WGS) entry which is preliminary data.</text>
</comment>
<proteinExistence type="predicted"/>